<dbReference type="InterPro" id="IPR052194">
    <property type="entry name" value="MESH1"/>
</dbReference>
<accession>A0A318P0D2</accession>
<gene>
    <name evidence="2" type="ORF">CT690_11440</name>
</gene>
<proteinExistence type="predicted"/>
<sequence>MDLTQKARRFATAAHESCKQKRKFTGEPYIVHPTAVVALLQQADPTPEMIAAAWLHDTVEDTPVTLADIRREFGPTVERYVEMLTDVQTRSYGGERLHRKNANLQHSALACPEAQTIKLCDLIDNSKNITDYELSFARQYLVEMSRLLCVLQQGDAGLLAIAHNQCDAAVALINRRSGDDSWFNALWQQYEEHFRLAKRPAEFPSINRHGEDK</sequence>
<dbReference type="GO" id="GO:0008893">
    <property type="term" value="F:guanosine-3',5'-bis(diphosphate) 3'-diphosphatase activity"/>
    <property type="evidence" value="ECO:0007669"/>
    <property type="project" value="TreeGrafter"/>
</dbReference>
<dbReference type="Proteomes" id="UP000248196">
    <property type="component" value="Unassembled WGS sequence"/>
</dbReference>
<protein>
    <submittedName>
        <fullName evidence="2">Bifunctional (P)ppGpp synthetase/guanosine-3',5'-bis(Diphosphate) 3'-pyrophosphohydrolase</fullName>
    </submittedName>
</protein>
<dbReference type="SUPFAM" id="SSF109604">
    <property type="entry name" value="HD-domain/PDEase-like"/>
    <property type="match status" value="1"/>
</dbReference>
<dbReference type="PANTHER" id="PTHR46246">
    <property type="entry name" value="GUANOSINE-3',5'-BIS(DIPHOSPHATE) 3'-PYROPHOSPHOHYDROLASE MESH1"/>
    <property type="match status" value="1"/>
</dbReference>
<keyword evidence="2" id="KW-0378">Hydrolase</keyword>
<feature type="domain" description="HD/PDEase" evidence="1">
    <location>
        <begin position="25"/>
        <end position="135"/>
    </location>
</feature>
<name>A0A318P0D2_SERPL</name>
<dbReference type="OrthoDB" id="9802385at2"/>
<dbReference type="RefSeq" id="WP_004941951.1">
    <property type="nucleotide sequence ID" value="NZ_PESE01000002.1"/>
</dbReference>
<dbReference type="InterPro" id="IPR003607">
    <property type="entry name" value="HD/PDEase_dom"/>
</dbReference>
<evidence type="ECO:0000259" key="1">
    <source>
        <dbReference type="SMART" id="SM00471"/>
    </source>
</evidence>
<organism evidence="2 3">
    <name type="scientific">Serratia plymuthica</name>
    <dbReference type="NCBI Taxonomy" id="82996"/>
    <lineage>
        <taxon>Bacteria</taxon>
        <taxon>Pseudomonadati</taxon>
        <taxon>Pseudomonadota</taxon>
        <taxon>Gammaproteobacteria</taxon>
        <taxon>Enterobacterales</taxon>
        <taxon>Yersiniaceae</taxon>
        <taxon>Serratia</taxon>
    </lineage>
</organism>
<reference evidence="2 3" key="1">
    <citation type="submission" date="2017-11" db="EMBL/GenBank/DDBJ databases">
        <title>Genome sequence of the oocydin A producing rhizobacterium Serratia plymuthica 4Rx5.</title>
        <authorList>
            <person name="Matilla M.A."/>
            <person name="Udaondo Z."/>
            <person name="Salmond G.P.C."/>
        </authorList>
    </citation>
    <scope>NUCLEOTIDE SEQUENCE [LARGE SCALE GENOMIC DNA]</scope>
    <source>
        <strain evidence="2 3">4Rx5</strain>
    </source>
</reference>
<dbReference type="EMBL" id="PESE01000002">
    <property type="protein sequence ID" value="PYD39611.1"/>
    <property type="molecule type" value="Genomic_DNA"/>
</dbReference>
<evidence type="ECO:0000313" key="3">
    <source>
        <dbReference type="Proteomes" id="UP000248196"/>
    </source>
</evidence>
<dbReference type="Gene3D" id="1.10.3210.10">
    <property type="entry name" value="Hypothetical protein af1432"/>
    <property type="match status" value="1"/>
</dbReference>
<evidence type="ECO:0000313" key="2">
    <source>
        <dbReference type="EMBL" id="PYD39611.1"/>
    </source>
</evidence>
<dbReference type="Pfam" id="PF13328">
    <property type="entry name" value="HD_4"/>
    <property type="match status" value="1"/>
</dbReference>
<dbReference type="PANTHER" id="PTHR46246:SF1">
    <property type="entry name" value="GUANOSINE-3',5'-BIS(DIPHOSPHATE) 3'-PYROPHOSPHOHYDROLASE MESH1"/>
    <property type="match status" value="1"/>
</dbReference>
<dbReference type="SMART" id="SM00471">
    <property type="entry name" value="HDc"/>
    <property type="match status" value="1"/>
</dbReference>
<dbReference type="AlphaFoldDB" id="A0A318P0D2"/>
<comment type="caution">
    <text evidence="2">The sequence shown here is derived from an EMBL/GenBank/DDBJ whole genome shotgun (WGS) entry which is preliminary data.</text>
</comment>